<keyword evidence="5 7" id="KW-0411">Iron-sulfur</keyword>
<comment type="caution">
    <text evidence="10">The sequence shown here is derived from an EMBL/GenBank/DDBJ whole genome shotgun (WGS) entry which is preliminary data.</text>
</comment>
<gene>
    <name evidence="7 10" type="primary">ispG</name>
    <name evidence="10" type="synonym">gcpE</name>
    <name evidence="10" type="ORF">GXY80_10990</name>
</gene>
<feature type="domain" description="IspG TIM-barrel" evidence="8">
    <location>
        <begin position="6"/>
        <end position="245"/>
    </location>
</feature>
<comment type="similarity">
    <text evidence="7">Belongs to the IspG family.</text>
</comment>
<dbReference type="GO" id="GO:0019288">
    <property type="term" value="P:isopentenyl diphosphate biosynthetic process, methylerythritol 4-phosphate pathway"/>
    <property type="evidence" value="ECO:0007669"/>
    <property type="project" value="UniProtKB-UniRule"/>
</dbReference>
<dbReference type="EC" id="1.17.7.3" evidence="7"/>
<evidence type="ECO:0000256" key="2">
    <source>
        <dbReference type="ARBA" id="ARBA00022723"/>
    </source>
</evidence>
<dbReference type="FunFam" id="3.20.20.20:FF:000001">
    <property type="entry name" value="4-hydroxy-3-methylbut-2-en-1-yl diphosphate synthase (flavodoxin)"/>
    <property type="match status" value="1"/>
</dbReference>
<dbReference type="NCBIfam" id="NF001540">
    <property type="entry name" value="PRK00366.1"/>
    <property type="match status" value="1"/>
</dbReference>
<dbReference type="GO" id="GO:0051539">
    <property type="term" value="F:4 iron, 4 sulfur cluster binding"/>
    <property type="evidence" value="ECO:0007669"/>
    <property type="project" value="UniProtKB-UniRule"/>
</dbReference>
<evidence type="ECO:0000256" key="5">
    <source>
        <dbReference type="ARBA" id="ARBA00023014"/>
    </source>
</evidence>
<keyword evidence="3 7" id="KW-0560">Oxidoreductase</keyword>
<feature type="binding site" evidence="7">
    <location>
        <position position="306"/>
    </location>
    <ligand>
        <name>[4Fe-4S] cluster</name>
        <dbReference type="ChEBI" id="CHEBI:49883"/>
    </ligand>
</feature>
<evidence type="ECO:0000256" key="6">
    <source>
        <dbReference type="ARBA" id="ARBA00023229"/>
    </source>
</evidence>
<dbReference type="Pfam" id="PF26540">
    <property type="entry name" value="GcpE_C"/>
    <property type="match status" value="1"/>
</dbReference>
<dbReference type="InterPro" id="IPR011005">
    <property type="entry name" value="Dihydropteroate_synth-like_sf"/>
</dbReference>
<dbReference type="InterPro" id="IPR045854">
    <property type="entry name" value="NO2/SO3_Rdtase_4Fe4S_sf"/>
</dbReference>
<comment type="catalytic activity">
    <reaction evidence="7">
        <text>(2E)-4-hydroxy-3-methylbut-2-enyl diphosphate + oxidized [flavodoxin] + H2O + 2 H(+) = 2-C-methyl-D-erythritol 2,4-cyclic diphosphate + reduced [flavodoxin]</text>
        <dbReference type="Rhea" id="RHEA:43604"/>
        <dbReference type="Rhea" id="RHEA-COMP:10622"/>
        <dbReference type="Rhea" id="RHEA-COMP:10623"/>
        <dbReference type="ChEBI" id="CHEBI:15377"/>
        <dbReference type="ChEBI" id="CHEBI:15378"/>
        <dbReference type="ChEBI" id="CHEBI:57618"/>
        <dbReference type="ChEBI" id="CHEBI:58210"/>
        <dbReference type="ChEBI" id="CHEBI:58483"/>
        <dbReference type="ChEBI" id="CHEBI:128753"/>
        <dbReference type="EC" id="1.17.7.3"/>
    </reaction>
</comment>
<evidence type="ECO:0000256" key="4">
    <source>
        <dbReference type="ARBA" id="ARBA00023004"/>
    </source>
</evidence>
<evidence type="ECO:0000256" key="7">
    <source>
        <dbReference type="HAMAP-Rule" id="MF_00159"/>
    </source>
</evidence>
<organism evidence="10 11">
    <name type="scientific">Syntrophorhabdus aromaticivorans</name>
    <dbReference type="NCBI Taxonomy" id="328301"/>
    <lineage>
        <taxon>Bacteria</taxon>
        <taxon>Pseudomonadati</taxon>
        <taxon>Thermodesulfobacteriota</taxon>
        <taxon>Syntrophorhabdia</taxon>
        <taxon>Syntrophorhabdales</taxon>
        <taxon>Syntrophorhabdaceae</taxon>
        <taxon>Syntrophorhabdus</taxon>
    </lineage>
</organism>
<dbReference type="Proteomes" id="UP000777265">
    <property type="component" value="Unassembled WGS sequence"/>
</dbReference>
<dbReference type="GO" id="GO:0141197">
    <property type="term" value="F:4-hydroxy-3-methylbut-2-enyl-diphosphate synthase activity (flavodoxin)"/>
    <property type="evidence" value="ECO:0007669"/>
    <property type="project" value="UniProtKB-EC"/>
</dbReference>
<protein>
    <recommendedName>
        <fullName evidence="7">4-hydroxy-3-methylbut-2-en-1-yl diphosphate synthase (flavodoxin)</fullName>
        <ecNumber evidence="7">1.17.7.3</ecNumber>
    </recommendedName>
    <alternativeName>
        <fullName evidence="7">1-hydroxy-2-methyl-2-(E)-butenyl 4-diphosphate synthase</fullName>
    </alternativeName>
</protein>
<evidence type="ECO:0000259" key="8">
    <source>
        <dbReference type="Pfam" id="PF04551"/>
    </source>
</evidence>
<dbReference type="GO" id="GO:0016114">
    <property type="term" value="P:terpenoid biosynthetic process"/>
    <property type="evidence" value="ECO:0007669"/>
    <property type="project" value="InterPro"/>
</dbReference>
<dbReference type="InterPro" id="IPR058578">
    <property type="entry name" value="IspG_TIM"/>
</dbReference>
<comment type="cofactor">
    <cofactor evidence="7">
        <name>[4Fe-4S] cluster</name>
        <dbReference type="ChEBI" id="CHEBI:49883"/>
    </cofactor>
    <text evidence="7">Binds 1 [4Fe-4S] cluster.</text>
</comment>
<proteinExistence type="inferred from homology"/>
<dbReference type="PANTHER" id="PTHR30454:SF0">
    <property type="entry name" value="4-HYDROXY-3-METHYLBUT-2-EN-1-YL DIPHOSPHATE SYNTHASE (FERREDOXIN), CHLOROPLASTIC"/>
    <property type="match status" value="1"/>
</dbReference>
<evidence type="ECO:0000256" key="3">
    <source>
        <dbReference type="ARBA" id="ARBA00023002"/>
    </source>
</evidence>
<feature type="binding site" evidence="7">
    <location>
        <position position="267"/>
    </location>
    <ligand>
        <name>[4Fe-4S] cluster</name>
        <dbReference type="ChEBI" id="CHEBI:49883"/>
    </ligand>
</feature>
<keyword evidence="2 7" id="KW-0479">Metal-binding</keyword>
<dbReference type="SUPFAM" id="SSF51395">
    <property type="entry name" value="FMN-linked oxidoreductases"/>
    <property type="match status" value="1"/>
</dbReference>
<comment type="function">
    <text evidence="7">Converts 2C-methyl-D-erythritol 2,4-cyclodiphosphate (ME-2,4cPP) into 1-hydroxy-2-methyl-2-(E)-butenyl 4-diphosphate.</text>
</comment>
<dbReference type="HAMAP" id="MF_00159">
    <property type="entry name" value="IspG"/>
    <property type="match status" value="1"/>
</dbReference>
<dbReference type="PANTHER" id="PTHR30454">
    <property type="entry name" value="4-HYDROXY-3-METHYLBUT-2-EN-1-YL DIPHOSPHATE SYNTHASE"/>
    <property type="match status" value="1"/>
</dbReference>
<dbReference type="InterPro" id="IPR058579">
    <property type="entry name" value="IspG_C"/>
</dbReference>
<dbReference type="EMBL" id="JAAYEE010000198">
    <property type="protein sequence ID" value="NLW35988.1"/>
    <property type="molecule type" value="Genomic_DNA"/>
</dbReference>
<evidence type="ECO:0000313" key="10">
    <source>
        <dbReference type="EMBL" id="NLW35988.1"/>
    </source>
</evidence>
<dbReference type="NCBIfam" id="TIGR00612">
    <property type="entry name" value="ispG_gcpE"/>
    <property type="match status" value="1"/>
</dbReference>
<name>A0A971S1A8_9BACT</name>
<feature type="binding site" evidence="7">
    <location>
        <position position="264"/>
    </location>
    <ligand>
        <name>[4Fe-4S] cluster</name>
        <dbReference type="ChEBI" id="CHEBI:49883"/>
    </ligand>
</feature>
<dbReference type="Gene3D" id="3.30.413.10">
    <property type="entry name" value="Sulfite Reductase Hemoprotein, domain 1"/>
    <property type="match status" value="1"/>
</dbReference>
<feature type="binding site" evidence="7">
    <location>
        <position position="299"/>
    </location>
    <ligand>
        <name>[4Fe-4S] cluster</name>
        <dbReference type="ChEBI" id="CHEBI:49883"/>
    </ligand>
</feature>
<dbReference type="InterPro" id="IPR004588">
    <property type="entry name" value="IspG_bac-typ"/>
</dbReference>
<dbReference type="SUPFAM" id="SSF56014">
    <property type="entry name" value="Nitrite and sulphite reductase 4Fe-4S domain-like"/>
    <property type="match status" value="1"/>
</dbReference>
<evidence type="ECO:0000256" key="1">
    <source>
        <dbReference type="ARBA" id="ARBA00022485"/>
    </source>
</evidence>
<accession>A0A971S1A8</accession>
<dbReference type="InterPro" id="IPR016425">
    <property type="entry name" value="IspG_bac"/>
</dbReference>
<dbReference type="Pfam" id="PF04551">
    <property type="entry name" value="GcpE"/>
    <property type="match status" value="1"/>
</dbReference>
<sequence>MERRKTRKIKIGNTFIGGGSPIVVQSMLKTNPEDLQATVTQALALKKAGCELIRMAIPHEETCKIIPFLRREIDIPLIGDIHFNHKIAIQAMEAGIDGIRINPGTINNTRKVREVARMAKETKTPVRIGINVGSIEKRILKNSPKPGAAAMVESALYHIKLFEDTGWTELKVSLKASDVFETIEAHKKFSKVCDYPVHVGITEAGPIFSGAIKSAMGIGILLYEGIGDTIRVSLTGNPVYEVIAGYHILRNMGLRKRGINIISCPTCGRCKTNLLEIVEEFEKDIADIDKYLNVAIMGCEVNGPGEAKEADIGIAFGQNKAILFSKGTIIRSGIPKELACGILKEELHNLTS</sequence>
<dbReference type="GO" id="GO:0005506">
    <property type="term" value="F:iron ion binding"/>
    <property type="evidence" value="ECO:0007669"/>
    <property type="project" value="InterPro"/>
</dbReference>
<evidence type="ECO:0000313" key="11">
    <source>
        <dbReference type="Proteomes" id="UP000777265"/>
    </source>
</evidence>
<keyword evidence="1 7" id="KW-0004">4Fe-4S</keyword>
<keyword evidence="4 7" id="KW-0408">Iron</keyword>
<reference evidence="10" key="2">
    <citation type="submission" date="2020-01" db="EMBL/GenBank/DDBJ databases">
        <authorList>
            <person name="Campanaro S."/>
        </authorList>
    </citation>
    <scope>NUCLEOTIDE SEQUENCE</scope>
    <source>
        <strain evidence="10">AS06rmzACSIP_7</strain>
    </source>
</reference>
<dbReference type="PIRSF" id="PIRSF004640">
    <property type="entry name" value="IspG"/>
    <property type="match status" value="1"/>
</dbReference>
<comment type="pathway">
    <text evidence="7">Isoprenoid biosynthesis; isopentenyl diphosphate biosynthesis via DXP pathway; isopentenyl diphosphate from 1-deoxy-D-xylulose 5-phosphate: step 5/6.</text>
</comment>
<dbReference type="AlphaFoldDB" id="A0A971S1A8"/>
<evidence type="ECO:0000259" key="9">
    <source>
        <dbReference type="Pfam" id="PF26540"/>
    </source>
</evidence>
<reference evidence="10" key="1">
    <citation type="journal article" date="2020" name="Biotechnol. Biofuels">
        <title>New insights from the biogas microbiome by comprehensive genome-resolved metagenomics of nearly 1600 species originating from multiple anaerobic digesters.</title>
        <authorList>
            <person name="Campanaro S."/>
            <person name="Treu L."/>
            <person name="Rodriguez-R L.M."/>
            <person name="Kovalovszki A."/>
            <person name="Ziels R.M."/>
            <person name="Maus I."/>
            <person name="Zhu X."/>
            <person name="Kougias P.G."/>
            <person name="Basile A."/>
            <person name="Luo G."/>
            <person name="Schluter A."/>
            <person name="Konstantinidis K.T."/>
            <person name="Angelidaki I."/>
        </authorList>
    </citation>
    <scope>NUCLEOTIDE SEQUENCE</scope>
    <source>
        <strain evidence="10">AS06rmzACSIP_7</strain>
    </source>
</reference>
<dbReference type="Gene3D" id="3.20.20.20">
    <property type="entry name" value="Dihydropteroate synthase-like"/>
    <property type="match status" value="1"/>
</dbReference>
<feature type="domain" description="IspG C-terminal" evidence="9">
    <location>
        <begin position="260"/>
        <end position="345"/>
    </location>
</feature>
<keyword evidence="6 7" id="KW-0414">Isoprene biosynthesis</keyword>
<dbReference type="GO" id="GO:0046429">
    <property type="term" value="F:4-hydroxy-3-methylbut-2-en-1-yl diphosphate synthase activity (ferredoxin)"/>
    <property type="evidence" value="ECO:0007669"/>
    <property type="project" value="UniProtKB-UniRule"/>
</dbReference>